<reference evidence="2 3" key="1">
    <citation type="submission" date="2023-01" db="EMBL/GenBank/DDBJ databases">
        <title>Analysis of 21 Apiospora genomes using comparative genomics revels a genus with tremendous synthesis potential of carbohydrate active enzymes and secondary metabolites.</title>
        <authorList>
            <person name="Sorensen T."/>
        </authorList>
    </citation>
    <scope>NUCLEOTIDE SEQUENCE [LARGE SCALE GENOMIC DNA]</scope>
    <source>
        <strain evidence="2 3">CBS 135458</strain>
    </source>
</reference>
<proteinExistence type="predicted"/>
<dbReference type="RefSeq" id="XP_066710224.1">
    <property type="nucleotide sequence ID" value="XM_066864076.1"/>
</dbReference>
<feature type="region of interest" description="Disordered" evidence="1">
    <location>
        <begin position="1"/>
        <end position="162"/>
    </location>
</feature>
<dbReference type="GeneID" id="92097139"/>
<evidence type="ECO:0000313" key="3">
    <source>
        <dbReference type="Proteomes" id="UP001480595"/>
    </source>
</evidence>
<organism evidence="2 3">
    <name type="scientific">Apiospora phragmitis</name>
    <dbReference type="NCBI Taxonomy" id="2905665"/>
    <lineage>
        <taxon>Eukaryota</taxon>
        <taxon>Fungi</taxon>
        <taxon>Dikarya</taxon>
        <taxon>Ascomycota</taxon>
        <taxon>Pezizomycotina</taxon>
        <taxon>Sordariomycetes</taxon>
        <taxon>Xylariomycetidae</taxon>
        <taxon>Amphisphaeriales</taxon>
        <taxon>Apiosporaceae</taxon>
        <taxon>Apiospora</taxon>
    </lineage>
</organism>
<accession>A0ABR1TB39</accession>
<protein>
    <submittedName>
        <fullName evidence="2">Uncharacterized protein</fullName>
    </submittedName>
</protein>
<comment type="caution">
    <text evidence="2">The sequence shown here is derived from an EMBL/GenBank/DDBJ whole genome shotgun (WGS) entry which is preliminary data.</text>
</comment>
<gene>
    <name evidence="2" type="ORF">PG994_012667</name>
</gene>
<feature type="compositionally biased region" description="Basic and acidic residues" evidence="1">
    <location>
        <begin position="96"/>
        <end position="105"/>
    </location>
</feature>
<evidence type="ECO:0000313" key="2">
    <source>
        <dbReference type="EMBL" id="KAK8043829.1"/>
    </source>
</evidence>
<name>A0ABR1TB39_9PEZI</name>
<keyword evidence="3" id="KW-1185">Reference proteome</keyword>
<evidence type="ECO:0000256" key="1">
    <source>
        <dbReference type="SAM" id="MobiDB-lite"/>
    </source>
</evidence>
<feature type="compositionally biased region" description="Polar residues" evidence="1">
    <location>
        <begin position="1"/>
        <end position="17"/>
    </location>
</feature>
<dbReference type="Proteomes" id="UP001480595">
    <property type="component" value="Unassembled WGS sequence"/>
</dbReference>
<sequence>MYLVQQSSFLLSPTPSRNRYFIHQHHEHQHNKRSDPEEPPPSAPRRDPQPRAPSALRRLDPAARPPDVPGPARHRARAELCRSAPARTGAQQRPQQQERQEEAVRLTRVPPAPPPGQVRGQDAEAEEAGAAQAVLHRLRLSHGGAPPGSEKEDDDEGGGDGTTAEAEVMRYSVGAIIKILMVYHVMCIHCRQFGLAAETSVANAGGTAKTVKSP</sequence>
<dbReference type="EMBL" id="JAQQWL010000012">
    <property type="protein sequence ID" value="KAK8043829.1"/>
    <property type="molecule type" value="Genomic_DNA"/>
</dbReference>
<feature type="compositionally biased region" description="Basic residues" evidence="1">
    <location>
        <begin position="20"/>
        <end position="31"/>
    </location>
</feature>